<comment type="caution">
    <text evidence="1">The sequence shown here is derived from an EMBL/GenBank/DDBJ whole genome shotgun (WGS) entry which is preliminary data.</text>
</comment>
<dbReference type="RefSeq" id="WP_076957399.1">
    <property type="nucleotide sequence ID" value="NZ_MLCO01000090.1"/>
</dbReference>
<name>A0A1V2H2J9_9PROT</name>
<gene>
    <name evidence="1" type="ORF">BKE38_10980</name>
</gene>
<sequence>MRITFNREKRDMTLRERGLDFADAKEVFAGRHATLPDDRKDYGEPRFISAGMLGERLVVIVWTPRGVARRIISMRHAHDKEVRGWRIYLDGP</sequence>
<organism evidence="1 2">
    <name type="scientific">Teichococcus deserti</name>
    <dbReference type="NCBI Taxonomy" id="1817963"/>
    <lineage>
        <taxon>Bacteria</taxon>
        <taxon>Pseudomonadati</taxon>
        <taxon>Pseudomonadota</taxon>
        <taxon>Alphaproteobacteria</taxon>
        <taxon>Acetobacterales</taxon>
        <taxon>Roseomonadaceae</taxon>
        <taxon>Roseomonas</taxon>
    </lineage>
</organism>
<dbReference type="EMBL" id="MLCO01000090">
    <property type="protein sequence ID" value="ONG53991.1"/>
    <property type="molecule type" value="Genomic_DNA"/>
</dbReference>
<dbReference type="InterPro" id="IPR007460">
    <property type="entry name" value="BrnT_toxin"/>
</dbReference>
<dbReference type="InterPro" id="IPR038573">
    <property type="entry name" value="BrnT_sf"/>
</dbReference>
<keyword evidence="2" id="KW-1185">Reference proteome</keyword>
<dbReference type="OrthoDB" id="9798158at2"/>
<dbReference type="AlphaFoldDB" id="A0A1V2H2J9"/>
<proteinExistence type="predicted"/>
<dbReference type="Pfam" id="PF04365">
    <property type="entry name" value="BrnT_toxin"/>
    <property type="match status" value="1"/>
</dbReference>
<evidence type="ECO:0000313" key="2">
    <source>
        <dbReference type="Proteomes" id="UP000188879"/>
    </source>
</evidence>
<reference evidence="1 2" key="1">
    <citation type="submission" date="2016-10" db="EMBL/GenBank/DDBJ databases">
        <title>Draft Genome sequence of Roseomonas sp. strain M3.</title>
        <authorList>
            <person name="Subhash Y."/>
            <person name="Lee S."/>
        </authorList>
    </citation>
    <scope>NUCLEOTIDE SEQUENCE [LARGE SCALE GENOMIC DNA]</scope>
    <source>
        <strain evidence="1 2">M3</strain>
    </source>
</reference>
<evidence type="ECO:0008006" key="3">
    <source>
        <dbReference type="Google" id="ProtNLM"/>
    </source>
</evidence>
<accession>A0A1V2H2J9</accession>
<protein>
    <recommendedName>
        <fullName evidence="3">BrnT family toxin</fullName>
    </recommendedName>
</protein>
<dbReference type="Gene3D" id="3.10.450.530">
    <property type="entry name" value="Ribonuclease toxin, BrnT, of type II toxin-antitoxin system"/>
    <property type="match status" value="1"/>
</dbReference>
<dbReference type="Proteomes" id="UP000188879">
    <property type="component" value="Unassembled WGS sequence"/>
</dbReference>
<evidence type="ECO:0000313" key="1">
    <source>
        <dbReference type="EMBL" id="ONG53991.1"/>
    </source>
</evidence>